<keyword evidence="6 7" id="KW-0862">Zinc</keyword>
<dbReference type="PROSITE" id="PS01306">
    <property type="entry name" value="UPF0054"/>
    <property type="match status" value="1"/>
</dbReference>
<gene>
    <name evidence="7 8" type="primary">ybeY</name>
    <name evidence="8" type="ORF">GTQ45_04945</name>
</gene>
<dbReference type="RefSeq" id="WP_160587085.1">
    <property type="nucleotide sequence ID" value="NZ_BMHN01000001.1"/>
</dbReference>
<dbReference type="Proteomes" id="UP000470384">
    <property type="component" value="Unassembled WGS sequence"/>
</dbReference>
<feature type="binding site" evidence="7">
    <location>
        <position position="140"/>
    </location>
    <ligand>
        <name>Zn(2+)</name>
        <dbReference type="ChEBI" id="CHEBI:29105"/>
        <note>catalytic</note>
    </ligand>
</feature>
<name>A0A845Q924_9HYPH</name>
<dbReference type="HAMAP" id="MF_00009">
    <property type="entry name" value="Endoribonucl_YbeY"/>
    <property type="match status" value="1"/>
</dbReference>
<comment type="function">
    <text evidence="7">Single strand-specific metallo-endoribonuclease involved in late-stage 70S ribosome quality control and in maturation of the 3' terminus of the 16S rRNA.</text>
</comment>
<keyword evidence="7" id="KW-0698">rRNA processing</keyword>
<organism evidence="8 9">
    <name type="scientific">Pyruvatibacter mobilis</name>
    <dbReference type="NCBI Taxonomy" id="1712261"/>
    <lineage>
        <taxon>Bacteria</taxon>
        <taxon>Pseudomonadati</taxon>
        <taxon>Pseudomonadota</taxon>
        <taxon>Alphaproteobacteria</taxon>
        <taxon>Hyphomicrobiales</taxon>
        <taxon>Parvibaculaceae</taxon>
        <taxon>Pyruvatibacter</taxon>
    </lineage>
</organism>
<keyword evidence="7" id="KW-0690">Ribosome biogenesis</keyword>
<comment type="caution">
    <text evidence="8">The sequence shown here is derived from an EMBL/GenBank/DDBJ whole genome shotgun (WGS) entry which is preliminary data.</text>
</comment>
<dbReference type="PANTHER" id="PTHR46986:SF1">
    <property type="entry name" value="ENDORIBONUCLEASE YBEY, CHLOROPLASTIC"/>
    <property type="match status" value="1"/>
</dbReference>
<dbReference type="SUPFAM" id="SSF55486">
    <property type="entry name" value="Metalloproteases ('zincins'), catalytic domain"/>
    <property type="match status" value="1"/>
</dbReference>
<dbReference type="InterPro" id="IPR023091">
    <property type="entry name" value="MetalPrtase_cat_dom_sf_prd"/>
</dbReference>
<keyword evidence="9" id="KW-1185">Reference proteome</keyword>
<evidence type="ECO:0000313" key="8">
    <source>
        <dbReference type="EMBL" id="NBG95072.1"/>
    </source>
</evidence>
<dbReference type="OrthoDB" id="9807740at2"/>
<feature type="binding site" evidence="7">
    <location>
        <position position="146"/>
    </location>
    <ligand>
        <name>Zn(2+)</name>
        <dbReference type="ChEBI" id="CHEBI:29105"/>
        <note>catalytic</note>
    </ligand>
</feature>
<dbReference type="GeneID" id="300655987"/>
<keyword evidence="3 7" id="KW-0479">Metal-binding</keyword>
<keyword evidence="2 7" id="KW-0540">Nuclease</keyword>
<accession>A0A845Q924</accession>
<keyword evidence="7" id="KW-0963">Cytoplasm</keyword>
<dbReference type="Pfam" id="PF02130">
    <property type="entry name" value="YbeY"/>
    <property type="match status" value="1"/>
</dbReference>
<keyword evidence="4 7" id="KW-0255">Endonuclease</keyword>
<dbReference type="GO" id="GO:0004222">
    <property type="term" value="F:metalloendopeptidase activity"/>
    <property type="evidence" value="ECO:0007669"/>
    <property type="project" value="InterPro"/>
</dbReference>
<dbReference type="Gene3D" id="3.40.390.30">
    <property type="entry name" value="Metalloproteases ('zincins'), catalytic domain"/>
    <property type="match status" value="1"/>
</dbReference>
<dbReference type="NCBIfam" id="TIGR00043">
    <property type="entry name" value="rRNA maturation RNase YbeY"/>
    <property type="match status" value="1"/>
</dbReference>
<keyword evidence="5 7" id="KW-0378">Hydrolase</keyword>
<evidence type="ECO:0000256" key="1">
    <source>
        <dbReference type="ARBA" id="ARBA00010875"/>
    </source>
</evidence>
<reference evidence="8 9" key="1">
    <citation type="journal article" date="2016" name="Int. J. Syst. Evol. Microbiol.">
        <title>Pyruvatibacter mobilis gen. nov., sp. nov., a marine bacterium from the culture broth of Picochlorum sp. 122.</title>
        <authorList>
            <person name="Wang G."/>
            <person name="Tang M."/>
            <person name="Wu H."/>
            <person name="Dai S."/>
            <person name="Li T."/>
            <person name="Chen C."/>
            <person name="He H."/>
            <person name="Fan J."/>
            <person name="Xiang W."/>
            <person name="Li X."/>
        </authorList>
    </citation>
    <scope>NUCLEOTIDE SEQUENCE [LARGE SCALE GENOMIC DNA]</scope>
    <source>
        <strain evidence="8 9">GYP-11</strain>
    </source>
</reference>
<dbReference type="GO" id="GO:0004521">
    <property type="term" value="F:RNA endonuclease activity"/>
    <property type="evidence" value="ECO:0007669"/>
    <property type="project" value="UniProtKB-UniRule"/>
</dbReference>
<dbReference type="GO" id="GO:0008270">
    <property type="term" value="F:zinc ion binding"/>
    <property type="evidence" value="ECO:0007669"/>
    <property type="project" value="UniProtKB-UniRule"/>
</dbReference>
<dbReference type="EMBL" id="WXYQ01000004">
    <property type="protein sequence ID" value="NBG95072.1"/>
    <property type="molecule type" value="Genomic_DNA"/>
</dbReference>
<comment type="similarity">
    <text evidence="1 7">Belongs to the endoribonuclease YbeY family.</text>
</comment>
<comment type="subcellular location">
    <subcellularLocation>
        <location evidence="7">Cytoplasm</location>
    </subcellularLocation>
</comment>
<dbReference type="InterPro" id="IPR020549">
    <property type="entry name" value="YbeY_CS"/>
</dbReference>
<evidence type="ECO:0000256" key="4">
    <source>
        <dbReference type="ARBA" id="ARBA00022759"/>
    </source>
</evidence>
<evidence type="ECO:0000256" key="3">
    <source>
        <dbReference type="ARBA" id="ARBA00022723"/>
    </source>
</evidence>
<feature type="binding site" evidence="7">
    <location>
        <position position="136"/>
    </location>
    <ligand>
        <name>Zn(2+)</name>
        <dbReference type="ChEBI" id="CHEBI:29105"/>
        <note>catalytic</note>
    </ligand>
</feature>
<proteinExistence type="inferred from homology"/>
<sequence>MDDDSPNDVSLHIEFRCEDDSWQAVPDAETLIGQALRLAWSGGTDGAGDTGGAPRAEVCVLLAGDTTLQALNREWRGKDRPTNVLSFPGPDMPVPSEDGTLVCHLGDLAMSYQTLAREADKEDKPLAHHLQHLAVHGMLHLQGHDHETEEEAEEMEALERTLLARLGIPDPYAA</sequence>
<protein>
    <recommendedName>
        <fullName evidence="7">Endoribonuclease YbeY</fullName>
        <ecNumber evidence="7">3.1.-.-</ecNumber>
    </recommendedName>
</protein>
<dbReference type="AlphaFoldDB" id="A0A845Q924"/>
<evidence type="ECO:0000313" key="9">
    <source>
        <dbReference type="Proteomes" id="UP000470384"/>
    </source>
</evidence>
<dbReference type="InterPro" id="IPR002036">
    <property type="entry name" value="YbeY"/>
</dbReference>
<evidence type="ECO:0000256" key="2">
    <source>
        <dbReference type="ARBA" id="ARBA00022722"/>
    </source>
</evidence>
<dbReference type="EC" id="3.1.-.-" evidence="7"/>
<evidence type="ECO:0000256" key="6">
    <source>
        <dbReference type="ARBA" id="ARBA00022833"/>
    </source>
</evidence>
<comment type="cofactor">
    <cofactor evidence="7">
        <name>Zn(2+)</name>
        <dbReference type="ChEBI" id="CHEBI:29105"/>
    </cofactor>
    <text evidence="7">Binds 1 zinc ion.</text>
</comment>
<dbReference type="GO" id="GO:0006364">
    <property type="term" value="P:rRNA processing"/>
    <property type="evidence" value="ECO:0007669"/>
    <property type="project" value="UniProtKB-UniRule"/>
</dbReference>
<dbReference type="GO" id="GO:0005737">
    <property type="term" value="C:cytoplasm"/>
    <property type="evidence" value="ECO:0007669"/>
    <property type="project" value="UniProtKB-SubCell"/>
</dbReference>
<evidence type="ECO:0000256" key="7">
    <source>
        <dbReference type="HAMAP-Rule" id="MF_00009"/>
    </source>
</evidence>
<dbReference type="PANTHER" id="PTHR46986">
    <property type="entry name" value="ENDORIBONUCLEASE YBEY, CHLOROPLASTIC"/>
    <property type="match status" value="1"/>
</dbReference>
<evidence type="ECO:0000256" key="5">
    <source>
        <dbReference type="ARBA" id="ARBA00022801"/>
    </source>
</evidence>